<evidence type="ECO:0000256" key="2">
    <source>
        <dbReference type="ARBA" id="ARBA00011123"/>
    </source>
</evidence>
<reference evidence="12" key="1">
    <citation type="submission" date="2020-05" db="EMBL/GenBank/DDBJ databases">
        <title>High-Quality Genomes of Partial-Nitritation/Anammox System by Hierarchical Clustering Based Hybrid Assembly.</title>
        <authorList>
            <person name="Liu L."/>
            <person name="Wang Y."/>
            <person name="Che Y."/>
            <person name="Chen Y."/>
            <person name="Xia Y."/>
            <person name="Luo R."/>
            <person name="Cheng S.H."/>
            <person name="Zheng C."/>
            <person name="Zhang T."/>
        </authorList>
    </citation>
    <scope>NUCLEOTIDE SEQUENCE</scope>
    <source>
        <strain evidence="12">H1_PAT1</strain>
    </source>
</reference>
<evidence type="ECO:0000256" key="4">
    <source>
        <dbReference type="ARBA" id="ARBA00022741"/>
    </source>
</evidence>
<keyword evidence="5 10" id="KW-0067">ATP-binding</keyword>
<dbReference type="InterPro" id="IPR014746">
    <property type="entry name" value="Gln_synth/guanido_kin_cat_dom"/>
</dbReference>
<dbReference type="HAMAP" id="MF_00121">
    <property type="entry name" value="GatB"/>
    <property type="match status" value="1"/>
</dbReference>
<dbReference type="SUPFAM" id="SSF89095">
    <property type="entry name" value="GatB/YqeY motif"/>
    <property type="match status" value="1"/>
</dbReference>
<dbReference type="InterPro" id="IPR006075">
    <property type="entry name" value="Asn/Gln-tRNA_Trfase_suB/E_cat"/>
</dbReference>
<dbReference type="Gene3D" id="1.10.10.410">
    <property type="match status" value="1"/>
</dbReference>
<dbReference type="Proteomes" id="UP000710385">
    <property type="component" value="Unassembled WGS sequence"/>
</dbReference>
<dbReference type="InterPro" id="IPR003789">
    <property type="entry name" value="Asn/Gln_tRNA_amidoTrase-B-like"/>
</dbReference>
<accession>A0A928TV04</accession>
<dbReference type="InterPro" id="IPR023168">
    <property type="entry name" value="GatB_Yqey_C_2"/>
</dbReference>
<dbReference type="Pfam" id="PF02934">
    <property type="entry name" value="GatB_N"/>
    <property type="match status" value="1"/>
</dbReference>
<dbReference type="PROSITE" id="PS01234">
    <property type="entry name" value="GATB"/>
    <property type="match status" value="1"/>
</dbReference>
<evidence type="ECO:0000256" key="10">
    <source>
        <dbReference type="HAMAP-Rule" id="MF_00121"/>
    </source>
</evidence>
<evidence type="ECO:0000259" key="11">
    <source>
        <dbReference type="SMART" id="SM00845"/>
    </source>
</evidence>
<evidence type="ECO:0000256" key="7">
    <source>
        <dbReference type="ARBA" id="ARBA00024799"/>
    </source>
</evidence>
<dbReference type="InterPro" id="IPR004413">
    <property type="entry name" value="GatB"/>
</dbReference>
<dbReference type="PANTHER" id="PTHR11659">
    <property type="entry name" value="GLUTAMYL-TRNA GLN AMIDOTRANSFERASE SUBUNIT B MITOCHONDRIAL AND PROKARYOTIC PET112-RELATED"/>
    <property type="match status" value="1"/>
</dbReference>
<name>A0A928TV04_UNCKA</name>
<dbReference type="AlphaFoldDB" id="A0A928TV04"/>
<comment type="similarity">
    <text evidence="1 10">Belongs to the GatB/GatE family. GatB subfamily.</text>
</comment>
<gene>
    <name evidence="10 12" type="primary">gatB</name>
    <name evidence="12" type="ORF">HS096_03325</name>
</gene>
<dbReference type="SMART" id="SM00845">
    <property type="entry name" value="GatB_Yqey"/>
    <property type="match status" value="1"/>
</dbReference>
<evidence type="ECO:0000256" key="9">
    <source>
        <dbReference type="ARBA" id="ARBA00047913"/>
    </source>
</evidence>
<evidence type="ECO:0000256" key="5">
    <source>
        <dbReference type="ARBA" id="ARBA00022840"/>
    </source>
</evidence>
<evidence type="ECO:0000256" key="1">
    <source>
        <dbReference type="ARBA" id="ARBA00005306"/>
    </source>
</evidence>
<dbReference type="NCBIfam" id="TIGR00133">
    <property type="entry name" value="gatB"/>
    <property type="match status" value="1"/>
</dbReference>
<keyword evidence="6 10" id="KW-0648">Protein biosynthesis</keyword>
<evidence type="ECO:0000256" key="8">
    <source>
        <dbReference type="ARBA" id="ARBA00047380"/>
    </source>
</evidence>
<protein>
    <recommendedName>
        <fullName evidence="10">Aspartyl/glutamyl-tRNA(Asn/Gln) amidotransferase subunit B</fullName>
        <shortName evidence="10">Asp/Glu-ADT subunit B</shortName>
        <ecNumber evidence="10">6.3.5.-</ecNumber>
    </recommendedName>
</protein>
<dbReference type="GO" id="GO:0050567">
    <property type="term" value="F:glutaminyl-tRNA synthase (glutamine-hydrolyzing) activity"/>
    <property type="evidence" value="ECO:0007669"/>
    <property type="project" value="UniProtKB-UniRule"/>
</dbReference>
<dbReference type="GO" id="GO:0005524">
    <property type="term" value="F:ATP binding"/>
    <property type="evidence" value="ECO:0007669"/>
    <property type="project" value="UniProtKB-KW"/>
</dbReference>
<dbReference type="NCBIfam" id="NF004012">
    <property type="entry name" value="PRK05477.1-2"/>
    <property type="match status" value="1"/>
</dbReference>
<feature type="domain" description="Asn/Gln amidotransferase" evidence="11">
    <location>
        <begin position="365"/>
        <end position="509"/>
    </location>
</feature>
<dbReference type="SUPFAM" id="SSF55931">
    <property type="entry name" value="Glutamine synthetase/guanido kinase"/>
    <property type="match status" value="1"/>
</dbReference>
<comment type="caution">
    <text evidence="12">The sequence shown here is derived from an EMBL/GenBank/DDBJ whole genome shotgun (WGS) entry which is preliminary data.</text>
</comment>
<keyword evidence="4 10" id="KW-0547">Nucleotide-binding</keyword>
<dbReference type="FunFam" id="1.10.10.410:FF:000001">
    <property type="entry name" value="Aspartyl/glutamyl-tRNA(Asn/Gln) amidotransferase subunit B"/>
    <property type="match status" value="1"/>
</dbReference>
<comment type="function">
    <text evidence="7 10">Allows the formation of correctly charged Asn-tRNA(Asn) or Gln-tRNA(Gln) through the transamidation of misacylated Asp-tRNA(Asn) or Glu-tRNA(Gln) in organisms which lack either or both of asparaginyl-tRNA or glutaminyl-tRNA synthetases. The reaction takes place in the presence of glutamine and ATP through an activated phospho-Asp-tRNA(Asn) or phospho-Glu-tRNA(Gln).</text>
</comment>
<dbReference type="Pfam" id="PF02637">
    <property type="entry name" value="GatB_Yqey"/>
    <property type="match status" value="1"/>
</dbReference>
<sequence>MKYVPIIGLEVHVQLKTASKLFSSDANINEGEGDPNTAMNAVSTGQPGALPALNRRALELAVKAGLAMHCEIPDTCKFDRKNYFYPDLPKGYQISQFDEPVCGKGFVDIEIDDPHAPRLSLRVGITRAHLEEDAAKNVHSPDGSATLVDYNRAGTPLLEIVTEPDFRSPSEAKAFLQELRTLLRSIGVSDADMEKGQMRCDANISLMPVNEDGSFAQSGFNAKIEVKNLNSFRAVERALKHEIERQTDLYESHTPPVQSTRGWDENRGVTIEQRLKEGSADYRYFPEPDLPPIDLTEIRERMKAEIPELPANKRQRLMEEWGFGKEDTRFFVANDGWADYAENVMSELGAWLGAMDDRDGKTGGDILDEQKKKLAKHAGGWLTSKLAGQLSERNMAIHQLKITPEDFAEFLKMLLNGDVNSANGQKLLSLMIETGTDPSHLLEEHHLGQNMDEEELRKTVQRLIDENPKQVEDFKNGKEAVLMWFVGGVMKATEGRANPEKVKALVKELTS</sequence>
<dbReference type="EC" id="6.3.5.-" evidence="10"/>
<evidence type="ECO:0000313" key="12">
    <source>
        <dbReference type="EMBL" id="MBE7525390.1"/>
    </source>
</evidence>
<dbReference type="InterPro" id="IPR018027">
    <property type="entry name" value="Asn/Gln_amidotransferase"/>
</dbReference>
<evidence type="ECO:0000256" key="3">
    <source>
        <dbReference type="ARBA" id="ARBA00022598"/>
    </source>
</evidence>
<organism evidence="12 13">
    <name type="scientific">candidate division WWE3 bacterium</name>
    <dbReference type="NCBI Taxonomy" id="2053526"/>
    <lineage>
        <taxon>Bacteria</taxon>
        <taxon>Katanobacteria</taxon>
    </lineage>
</organism>
<dbReference type="GO" id="GO:0006412">
    <property type="term" value="P:translation"/>
    <property type="evidence" value="ECO:0007669"/>
    <property type="project" value="UniProtKB-UniRule"/>
</dbReference>
<dbReference type="InterPro" id="IPR017958">
    <property type="entry name" value="Gln-tRNA_amidoTrfase_suB_CS"/>
</dbReference>
<comment type="subunit">
    <text evidence="2 10">Heterotrimer of A, B and C subunits.</text>
</comment>
<evidence type="ECO:0000256" key="6">
    <source>
        <dbReference type="ARBA" id="ARBA00022917"/>
    </source>
</evidence>
<dbReference type="EMBL" id="JABTTY010000001">
    <property type="protein sequence ID" value="MBE7525390.1"/>
    <property type="molecule type" value="Genomic_DNA"/>
</dbReference>
<dbReference type="NCBIfam" id="NF004014">
    <property type="entry name" value="PRK05477.1-4"/>
    <property type="match status" value="1"/>
</dbReference>
<keyword evidence="3 10" id="KW-0436">Ligase</keyword>
<evidence type="ECO:0000313" key="13">
    <source>
        <dbReference type="Proteomes" id="UP000710385"/>
    </source>
</evidence>
<comment type="catalytic activity">
    <reaction evidence="8 10">
        <text>L-aspartyl-tRNA(Asn) + L-glutamine + ATP + H2O = L-asparaginyl-tRNA(Asn) + L-glutamate + ADP + phosphate + 2 H(+)</text>
        <dbReference type="Rhea" id="RHEA:14513"/>
        <dbReference type="Rhea" id="RHEA-COMP:9674"/>
        <dbReference type="Rhea" id="RHEA-COMP:9677"/>
        <dbReference type="ChEBI" id="CHEBI:15377"/>
        <dbReference type="ChEBI" id="CHEBI:15378"/>
        <dbReference type="ChEBI" id="CHEBI:29985"/>
        <dbReference type="ChEBI" id="CHEBI:30616"/>
        <dbReference type="ChEBI" id="CHEBI:43474"/>
        <dbReference type="ChEBI" id="CHEBI:58359"/>
        <dbReference type="ChEBI" id="CHEBI:78515"/>
        <dbReference type="ChEBI" id="CHEBI:78516"/>
        <dbReference type="ChEBI" id="CHEBI:456216"/>
    </reaction>
</comment>
<proteinExistence type="inferred from homology"/>
<comment type="catalytic activity">
    <reaction evidence="9 10">
        <text>L-glutamyl-tRNA(Gln) + L-glutamine + ATP + H2O = L-glutaminyl-tRNA(Gln) + L-glutamate + ADP + phosphate + H(+)</text>
        <dbReference type="Rhea" id="RHEA:17521"/>
        <dbReference type="Rhea" id="RHEA-COMP:9681"/>
        <dbReference type="Rhea" id="RHEA-COMP:9684"/>
        <dbReference type="ChEBI" id="CHEBI:15377"/>
        <dbReference type="ChEBI" id="CHEBI:15378"/>
        <dbReference type="ChEBI" id="CHEBI:29985"/>
        <dbReference type="ChEBI" id="CHEBI:30616"/>
        <dbReference type="ChEBI" id="CHEBI:43474"/>
        <dbReference type="ChEBI" id="CHEBI:58359"/>
        <dbReference type="ChEBI" id="CHEBI:78520"/>
        <dbReference type="ChEBI" id="CHEBI:78521"/>
        <dbReference type="ChEBI" id="CHEBI:456216"/>
    </reaction>
</comment>
<dbReference type="InterPro" id="IPR017959">
    <property type="entry name" value="Asn/Gln-tRNA_amidoTrfase_suB/E"/>
</dbReference>